<proteinExistence type="predicted"/>
<name>A0AAT9J8W4_9CAUD</name>
<dbReference type="EMBL" id="BK068104">
    <property type="protein sequence ID" value="DBA55787.1"/>
    <property type="molecule type" value="Genomic_DNA"/>
</dbReference>
<reference evidence="1" key="2">
    <citation type="submission" date="2024-05" db="EMBL/GenBank/DDBJ databases">
        <authorList>
            <person name="Matrishin C.B."/>
            <person name="Kauffman K.M."/>
        </authorList>
    </citation>
    <scope>NUCLEOTIDE SEQUENCE</scope>
</reference>
<reference evidence="1" key="1">
    <citation type="journal article" date="2023" name="Microbiome">
        <title>Phages are unrecognized players in the ecology of the oral pathogen Porphyromonas gingivalis.</title>
        <authorList>
            <person name="Matrishin C.B."/>
            <person name="Haase E.M."/>
            <person name="Dewhirst F.E."/>
            <person name="Mark Welch J.L."/>
            <person name="Miranda-Sanchez F."/>
            <person name="Chen T."/>
            <person name="MacFarland D.C."/>
            <person name="Kauffman K.M."/>
        </authorList>
    </citation>
    <scope>NUCLEOTIDE SEQUENCE</scope>
</reference>
<accession>A0AAT9J8W4</accession>
<evidence type="ECO:0000313" key="1">
    <source>
        <dbReference type="EMBL" id="DBA55787.1"/>
    </source>
</evidence>
<organism evidence="1">
    <name type="scientific">Porphyromonas phage phage023a_KCOM2797</name>
    <dbReference type="NCBI Taxonomy" id="3154113"/>
    <lineage>
        <taxon>Viruses</taxon>
        <taxon>Duplodnaviria</taxon>
        <taxon>Heunggongvirae</taxon>
        <taxon>Uroviricota</taxon>
        <taxon>Caudoviricetes</taxon>
        <taxon>Nixviridae</taxon>
        <taxon>Schifferlevirus</taxon>
        <taxon>Schifferlevirus pging00P</taxon>
    </lineage>
</organism>
<protein>
    <submittedName>
        <fullName evidence="1">Uncharacterized protein</fullName>
    </submittedName>
</protein>
<sequence>MQNVCGFKKKHYICSVLKLSAGIMTCHPCDGRFFVYLPQTRYSGVAPP</sequence>